<evidence type="ECO:0000256" key="4">
    <source>
        <dbReference type="ARBA" id="ARBA00022801"/>
    </source>
</evidence>
<gene>
    <name evidence="7" type="ORF">PHJA_002227700</name>
</gene>
<dbReference type="EMBL" id="BMAC01000645">
    <property type="protein sequence ID" value="GFQ00838.1"/>
    <property type="molecule type" value="Genomic_DNA"/>
</dbReference>
<evidence type="ECO:0000256" key="2">
    <source>
        <dbReference type="ARBA" id="ARBA00022670"/>
    </source>
</evidence>
<dbReference type="GO" id="GO:0006508">
    <property type="term" value="P:proteolysis"/>
    <property type="evidence" value="ECO:0007669"/>
    <property type="project" value="UniProtKB-KW"/>
</dbReference>
<evidence type="ECO:0000256" key="3">
    <source>
        <dbReference type="ARBA" id="ARBA00022750"/>
    </source>
</evidence>
<sequence>MDTGSGLLWINCEPCGFNVPAPIFEPRESTTFRNETCYQTTFCFQTGPVNIQCDGNGPCAYEVQYPRQGNSKGYLARDSFKFASTYETLLNIGFGCARSTSIATNGVMGLNNNRVSIVSQLQSTKFGYCIGNISDKAYSHSMLVIGDDIKVMGRNTPIIVEDKYYLTLVGIKIGGKPVEFDATVFKRNSTQYTGGMLVDTGSTYTFIPRPVLYKVEDEIIDVMIGLSMRRNYNLNYYGYRMLCYDGVVTRDLTGFPFVEFVFEGEGATMVFSFENMFRQVDDKSFCSVLLPSALMKTSISILGNMMQQYYYIAYDLAIKQFSFQKMGCEHL</sequence>
<evidence type="ECO:0000256" key="1">
    <source>
        <dbReference type="ARBA" id="ARBA00007447"/>
    </source>
</evidence>
<dbReference type="InterPro" id="IPR032799">
    <property type="entry name" value="TAXi_C"/>
</dbReference>
<keyword evidence="4" id="KW-0378">Hydrolase</keyword>
<dbReference type="InterPro" id="IPR051708">
    <property type="entry name" value="Plant_Aspart_Prot_A1"/>
</dbReference>
<evidence type="ECO:0000313" key="8">
    <source>
        <dbReference type="Proteomes" id="UP000653305"/>
    </source>
</evidence>
<keyword evidence="2" id="KW-0645">Protease</keyword>
<dbReference type="PROSITE" id="PS51767">
    <property type="entry name" value="PEPTIDASE_A1"/>
    <property type="match status" value="1"/>
</dbReference>
<name>A0A830CJJ6_9LAMI</name>
<evidence type="ECO:0000256" key="5">
    <source>
        <dbReference type="ARBA" id="ARBA00023180"/>
    </source>
</evidence>
<dbReference type="Gene3D" id="2.40.70.10">
    <property type="entry name" value="Acid Proteases"/>
    <property type="match status" value="2"/>
</dbReference>
<evidence type="ECO:0000313" key="7">
    <source>
        <dbReference type="EMBL" id="GFQ00838.1"/>
    </source>
</evidence>
<dbReference type="InterPro" id="IPR021109">
    <property type="entry name" value="Peptidase_aspartic_dom_sf"/>
</dbReference>
<dbReference type="GO" id="GO:0005576">
    <property type="term" value="C:extracellular region"/>
    <property type="evidence" value="ECO:0007669"/>
    <property type="project" value="TreeGrafter"/>
</dbReference>
<dbReference type="InterPro" id="IPR033121">
    <property type="entry name" value="PEPTIDASE_A1"/>
</dbReference>
<proteinExistence type="inferred from homology"/>
<keyword evidence="8" id="KW-1185">Reference proteome</keyword>
<keyword evidence="3" id="KW-0064">Aspartyl protease</keyword>
<organism evidence="7 8">
    <name type="scientific">Phtheirospermum japonicum</name>
    <dbReference type="NCBI Taxonomy" id="374723"/>
    <lineage>
        <taxon>Eukaryota</taxon>
        <taxon>Viridiplantae</taxon>
        <taxon>Streptophyta</taxon>
        <taxon>Embryophyta</taxon>
        <taxon>Tracheophyta</taxon>
        <taxon>Spermatophyta</taxon>
        <taxon>Magnoliopsida</taxon>
        <taxon>eudicotyledons</taxon>
        <taxon>Gunneridae</taxon>
        <taxon>Pentapetalae</taxon>
        <taxon>asterids</taxon>
        <taxon>lamiids</taxon>
        <taxon>Lamiales</taxon>
        <taxon>Orobanchaceae</taxon>
        <taxon>Orobanchaceae incertae sedis</taxon>
        <taxon>Phtheirospermum</taxon>
    </lineage>
</organism>
<dbReference type="Pfam" id="PF14543">
    <property type="entry name" value="TAXi_N"/>
    <property type="match status" value="1"/>
</dbReference>
<dbReference type="Proteomes" id="UP000653305">
    <property type="component" value="Unassembled WGS sequence"/>
</dbReference>
<reference evidence="7" key="1">
    <citation type="submission" date="2020-07" db="EMBL/GenBank/DDBJ databases">
        <title>Ethylene signaling mediates host invasion by parasitic plants.</title>
        <authorList>
            <person name="Yoshida S."/>
        </authorList>
    </citation>
    <scope>NUCLEOTIDE SEQUENCE</scope>
    <source>
        <strain evidence="7">Okayama</strain>
    </source>
</reference>
<dbReference type="Pfam" id="PF14541">
    <property type="entry name" value="TAXi_C"/>
    <property type="match status" value="1"/>
</dbReference>
<comment type="similarity">
    <text evidence="1">Belongs to the peptidase A1 family.</text>
</comment>
<dbReference type="InterPro" id="IPR034161">
    <property type="entry name" value="Pepsin-like_plant"/>
</dbReference>
<dbReference type="GO" id="GO:0004190">
    <property type="term" value="F:aspartic-type endopeptidase activity"/>
    <property type="evidence" value="ECO:0007669"/>
    <property type="project" value="UniProtKB-KW"/>
</dbReference>
<comment type="caution">
    <text evidence="7">The sequence shown here is derived from an EMBL/GenBank/DDBJ whole genome shotgun (WGS) entry which is preliminary data.</text>
</comment>
<dbReference type="CDD" id="cd05476">
    <property type="entry name" value="pepsin_A_like_plant"/>
    <property type="match status" value="1"/>
</dbReference>
<accession>A0A830CJJ6</accession>
<dbReference type="OrthoDB" id="2747330at2759"/>
<dbReference type="SUPFAM" id="SSF50630">
    <property type="entry name" value="Acid proteases"/>
    <property type="match status" value="1"/>
</dbReference>
<evidence type="ECO:0000259" key="6">
    <source>
        <dbReference type="PROSITE" id="PS51767"/>
    </source>
</evidence>
<protein>
    <submittedName>
        <fullName evidence="7">Aspartic proteinase nepenthesin-2</fullName>
    </submittedName>
</protein>
<keyword evidence="5" id="KW-0325">Glycoprotein</keyword>
<dbReference type="PANTHER" id="PTHR47967">
    <property type="entry name" value="OS07G0603500 PROTEIN-RELATED"/>
    <property type="match status" value="1"/>
</dbReference>
<dbReference type="PANTHER" id="PTHR47967:SF14">
    <property type="entry name" value="EUKARYOTIC ASPARTYL PROTEASE FAMILY PROTEIN"/>
    <property type="match status" value="1"/>
</dbReference>
<dbReference type="AlphaFoldDB" id="A0A830CJJ6"/>
<feature type="domain" description="Peptidase A1" evidence="6">
    <location>
        <begin position="1"/>
        <end position="324"/>
    </location>
</feature>
<dbReference type="InterPro" id="IPR032861">
    <property type="entry name" value="TAXi_N"/>
</dbReference>